<keyword evidence="2" id="KW-0238">DNA-binding</keyword>
<dbReference type="PANTHER" id="PTHR30146">
    <property type="entry name" value="LACI-RELATED TRANSCRIPTIONAL REPRESSOR"/>
    <property type="match status" value="1"/>
</dbReference>
<dbReference type="Pfam" id="PF13377">
    <property type="entry name" value="Peripla_BP_3"/>
    <property type="match status" value="1"/>
</dbReference>
<evidence type="ECO:0000313" key="6">
    <source>
        <dbReference type="Proteomes" id="UP000295727"/>
    </source>
</evidence>
<sequence>MPAARRQLAQTGTMATTIRDVAQAANVSIGTVSRALKNQPGLSELTRARIVEVARSLGYDCGQLRPRIRRLTFLLHRQHNNFAASPFFSHVLHGVEDACREHGIVPALLTVGPADDTLQQLRLHAPDAIAVAGFVEPETLAAMVALQRPLVLIDLWAQGLRSVNIDNAAGAALAMHHLFSLGRRRVAFIGGSLAHYSIAQRALGYRRAFFEAGLLFDPSLETSIDGGLDPDTGAALAMQRLLDAARRSSGPLPDAVFAYNDAAALAAMRVCQASGLRVPQDIAIVGFDDIPGASHAAPALSTIAVDKEALGRRGVELLLEEAPETSEIVLPVRLVERASTVASERMPAATSVSTPVATSVAMSAPLRTAPTAREAHEALLKPHQA</sequence>
<dbReference type="Proteomes" id="UP000295727">
    <property type="component" value="Chromosome 1"/>
</dbReference>
<dbReference type="SMART" id="SM00354">
    <property type="entry name" value="HTH_LACI"/>
    <property type="match status" value="1"/>
</dbReference>
<proteinExistence type="predicted"/>
<dbReference type="SUPFAM" id="SSF47413">
    <property type="entry name" value="lambda repressor-like DNA-binding domains"/>
    <property type="match status" value="1"/>
</dbReference>
<keyword evidence="6" id="KW-1185">Reference proteome</keyword>
<dbReference type="AlphaFoldDB" id="A0A4P7CQS8"/>
<feature type="domain" description="HTH lacI-type" evidence="4">
    <location>
        <begin position="16"/>
        <end position="59"/>
    </location>
</feature>
<dbReference type="CDD" id="cd06267">
    <property type="entry name" value="PBP1_LacI_sugar_binding-like"/>
    <property type="match status" value="1"/>
</dbReference>
<dbReference type="GO" id="GO:0000976">
    <property type="term" value="F:transcription cis-regulatory region binding"/>
    <property type="evidence" value="ECO:0007669"/>
    <property type="project" value="TreeGrafter"/>
</dbReference>
<keyword evidence="1" id="KW-0805">Transcription regulation</keyword>
<dbReference type="PROSITE" id="PS00356">
    <property type="entry name" value="HTH_LACI_1"/>
    <property type="match status" value="1"/>
</dbReference>
<dbReference type="InterPro" id="IPR028082">
    <property type="entry name" value="Peripla_BP_I"/>
</dbReference>
<dbReference type="InterPro" id="IPR010982">
    <property type="entry name" value="Lambda_DNA-bd_dom_sf"/>
</dbReference>
<dbReference type="SUPFAM" id="SSF53822">
    <property type="entry name" value="Periplasmic binding protein-like I"/>
    <property type="match status" value="1"/>
</dbReference>
<evidence type="ECO:0000256" key="2">
    <source>
        <dbReference type="ARBA" id="ARBA00023125"/>
    </source>
</evidence>
<gene>
    <name evidence="5" type="ORF">E1956_02000</name>
</gene>
<dbReference type="KEGG" id="ppai:E1956_02000"/>
<dbReference type="Gene3D" id="3.40.50.2300">
    <property type="match status" value="2"/>
</dbReference>
<evidence type="ECO:0000313" key="5">
    <source>
        <dbReference type="EMBL" id="QBQ96073.1"/>
    </source>
</evidence>
<dbReference type="PROSITE" id="PS50932">
    <property type="entry name" value="HTH_LACI_2"/>
    <property type="match status" value="1"/>
</dbReference>
<keyword evidence="3" id="KW-0804">Transcription</keyword>
<dbReference type="Pfam" id="PF00356">
    <property type="entry name" value="LacI"/>
    <property type="match status" value="1"/>
</dbReference>
<protein>
    <submittedName>
        <fullName evidence="5">LacI family transcriptional regulator</fullName>
    </submittedName>
</protein>
<dbReference type="EMBL" id="CP038148">
    <property type="protein sequence ID" value="QBQ96073.1"/>
    <property type="molecule type" value="Genomic_DNA"/>
</dbReference>
<reference evidence="5 6" key="1">
    <citation type="submission" date="2019-03" db="EMBL/GenBank/DDBJ databases">
        <title>Paraburkholderia sp. 7MH5, isolated from subtropical forest soil.</title>
        <authorList>
            <person name="Gao Z.-H."/>
            <person name="Qiu L.-H."/>
        </authorList>
    </citation>
    <scope>NUCLEOTIDE SEQUENCE [LARGE SCALE GENOMIC DNA]</scope>
    <source>
        <strain evidence="5 6">7MH5</strain>
    </source>
</reference>
<evidence type="ECO:0000259" key="4">
    <source>
        <dbReference type="PROSITE" id="PS50932"/>
    </source>
</evidence>
<dbReference type="PANTHER" id="PTHR30146:SF120">
    <property type="entry name" value="ALANINE RACEMASE"/>
    <property type="match status" value="1"/>
</dbReference>
<organism evidence="5 6">
    <name type="scientific">Paraburkholderia pallida</name>
    <dbReference type="NCBI Taxonomy" id="2547399"/>
    <lineage>
        <taxon>Bacteria</taxon>
        <taxon>Pseudomonadati</taxon>
        <taxon>Pseudomonadota</taxon>
        <taxon>Betaproteobacteria</taxon>
        <taxon>Burkholderiales</taxon>
        <taxon>Burkholderiaceae</taxon>
        <taxon>Paraburkholderia</taxon>
    </lineage>
</organism>
<dbReference type="InterPro" id="IPR000843">
    <property type="entry name" value="HTH_LacI"/>
</dbReference>
<evidence type="ECO:0000256" key="3">
    <source>
        <dbReference type="ARBA" id="ARBA00023163"/>
    </source>
</evidence>
<evidence type="ECO:0000256" key="1">
    <source>
        <dbReference type="ARBA" id="ARBA00023015"/>
    </source>
</evidence>
<dbReference type="InterPro" id="IPR046335">
    <property type="entry name" value="LacI/GalR-like_sensor"/>
</dbReference>
<name>A0A4P7CQS8_9BURK</name>
<dbReference type="CDD" id="cd01392">
    <property type="entry name" value="HTH_LacI"/>
    <property type="match status" value="1"/>
</dbReference>
<dbReference type="GO" id="GO:0003700">
    <property type="term" value="F:DNA-binding transcription factor activity"/>
    <property type="evidence" value="ECO:0007669"/>
    <property type="project" value="TreeGrafter"/>
</dbReference>
<dbReference type="Gene3D" id="1.10.260.40">
    <property type="entry name" value="lambda repressor-like DNA-binding domains"/>
    <property type="match status" value="1"/>
</dbReference>
<accession>A0A4P7CQS8</accession>
<dbReference type="OrthoDB" id="269117at2"/>